<organism evidence="1 2">
    <name type="scientific">Paraconexibacter algicola</name>
    <dbReference type="NCBI Taxonomy" id="2133960"/>
    <lineage>
        <taxon>Bacteria</taxon>
        <taxon>Bacillati</taxon>
        <taxon>Actinomycetota</taxon>
        <taxon>Thermoleophilia</taxon>
        <taxon>Solirubrobacterales</taxon>
        <taxon>Paraconexibacteraceae</taxon>
        <taxon>Paraconexibacter</taxon>
    </lineage>
</organism>
<comment type="caution">
    <text evidence="1">The sequence shown here is derived from an EMBL/GenBank/DDBJ whole genome shotgun (WGS) entry which is preliminary data.</text>
</comment>
<evidence type="ECO:0000313" key="2">
    <source>
        <dbReference type="Proteomes" id="UP000240739"/>
    </source>
</evidence>
<dbReference type="Pfam" id="PF13692">
    <property type="entry name" value="Glyco_trans_1_4"/>
    <property type="match status" value="1"/>
</dbReference>
<reference evidence="1 2" key="1">
    <citation type="submission" date="2018-03" db="EMBL/GenBank/DDBJ databases">
        <title>Aquarubrobacter algicola gen. nov., sp. nov., a novel actinobacterium isolated from shallow eutrophic lake during the end of cyanobacterial harmful algal blooms.</title>
        <authorList>
            <person name="Chun S.J."/>
        </authorList>
    </citation>
    <scope>NUCLEOTIDE SEQUENCE [LARGE SCALE GENOMIC DNA]</scope>
    <source>
        <strain evidence="1 2">Seoho-28</strain>
    </source>
</reference>
<keyword evidence="2" id="KW-1185">Reference proteome</keyword>
<gene>
    <name evidence="1" type="ORF">C7Y72_01810</name>
</gene>
<protein>
    <submittedName>
        <fullName evidence="1">Uncharacterized protein</fullName>
    </submittedName>
</protein>
<proteinExistence type="predicted"/>
<dbReference type="RefSeq" id="WP_107566915.1">
    <property type="nucleotide sequence ID" value="NZ_PYYB01000001.1"/>
</dbReference>
<dbReference type="AlphaFoldDB" id="A0A2T4UGX8"/>
<accession>A0A2T4UGX8</accession>
<dbReference type="Gene3D" id="3.40.50.2000">
    <property type="entry name" value="Glycogen Phosphorylase B"/>
    <property type="match status" value="2"/>
</dbReference>
<sequence>MRILVVSNIYPPVVRGGYEVECSGVVDRLRERHDVHVLTSTLEGPAPRPGVTATLPFLDHDLSGTLRAPAGAFAGGRETRRVLERVRPDLVWVWNGSCLPDTALGALAHADVPLAFRVCEHWFADVLRADRFGAHLRGGEDGPRDRLWGSAMRALNRHPRLRHDPDRRFRAAISWNSAAIRGMAPAPAAVDVAYETVLHSTSRKLPQLAALPREPAATPTVLFLGRKDAMKGADVAVRAVARLRDRHGVTARLVLAGPDGVDGPAFATRVAAQEGVTDLVEDRGPLDADGVGAQLGAAHALVVPSVWPEPYPLVSIEGAAARVPLVASRAGGIPEFVHDDVEGLLFDAGDADGCALALHRTLTDAQGTARRVAAAAQAAERHGWERYLDASEAFVDDALAALRG</sequence>
<dbReference type="OrthoDB" id="9809227at2"/>
<dbReference type="EMBL" id="PYYB01000001">
    <property type="protein sequence ID" value="PTL58477.1"/>
    <property type="molecule type" value="Genomic_DNA"/>
</dbReference>
<name>A0A2T4UGX8_9ACTN</name>
<dbReference type="PANTHER" id="PTHR45947:SF13">
    <property type="entry name" value="TRANSFERASE"/>
    <property type="match status" value="1"/>
</dbReference>
<evidence type="ECO:0000313" key="1">
    <source>
        <dbReference type="EMBL" id="PTL58477.1"/>
    </source>
</evidence>
<dbReference type="InterPro" id="IPR050194">
    <property type="entry name" value="Glycosyltransferase_grp1"/>
</dbReference>
<dbReference type="PANTHER" id="PTHR45947">
    <property type="entry name" value="SULFOQUINOVOSYL TRANSFERASE SQD2"/>
    <property type="match status" value="1"/>
</dbReference>
<dbReference type="SUPFAM" id="SSF53756">
    <property type="entry name" value="UDP-Glycosyltransferase/glycogen phosphorylase"/>
    <property type="match status" value="1"/>
</dbReference>
<dbReference type="GO" id="GO:0016757">
    <property type="term" value="F:glycosyltransferase activity"/>
    <property type="evidence" value="ECO:0007669"/>
    <property type="project" value="TreeGrafter"/>
</dbReference>
<dbReference type="Proteomes" id="UP000240739">
    <property type="component" value="Unassembled WGS sequence"/>
</dbReference>